<feature type="compositionally biased region" description="Basic and acidic residues" evidence="1">
    <location>
        <begin position="1208"/>
        <end position="1222"/>
    </location>
</feature>
<evidence type="ECO:0000313" key="3">
    <source>
        <dbReference type="EMBL" id="WFD17396.1"/>
    </source>
</evidence>
<dbReference type="Gene3D" id="3.40.50.300">
    <property type="entry name" value="P-loop containing nucleotide triphosphate hydrolases"/>
    <property type="match status" value="1"/>
</dbReference>
<dbReference type="Gene3D" id="1.10.555.10">
    <property type="entry name" value="Rho GTPase activation protein"/>
    <property type="match status" value="1"/>
</dbReference>
<name>A0AAJ6CLU8_9BASI</name>
<feature type="domain" description="Meiotically up-regulated protein Msb1/Mug8" evidence="2">
    <location>
        <begin position="628"/>
        <end position="889"/>
    </location>
</feature>
<dbReference type="InterPro" id="IPR012965">
    <property type="entry name" value="Msb1/Mug8_dom"/>
</dbReference>
<feature type="compositionally biased region" description="Low complexity" evidence="1">
    <location>
        <begin position="1701"/>
        <end position="1710"/>
    </location>
</feature>
<feature type="region of interest" description="Disordered" evidence="1">
    <location>
        <begin position="1568"/>
        <end position="1713"/>
    </location>
</feature>
<dbReference type="GO" id="GO:0005634">
    <property type="term" value="C:nucleus"/>
    <property type="evidence" value="ECO:0007669"/>
    <property type="project" value="TreeGrafter"/>
</dbReference>
<accession>A0AAJ6CLU8</accession>
<dbReference type="Pfam" id="PF14617">
    <property type="entry name" value="CMS1"/>
    <property type="match status" value="1"/>
</dbReference>
<dbReference type="Pfam" id="PF08101">
    <property type="entry name" value="Msb1-Mug8_dom"/>
    <property type="match status" value="1"/>
</dbReference>
<evidence type="ECO:0000259" key="2">
    <source>
        <dbReference type="Pfam" id="PF08101"/>
    </source>
</evidence>
<feature type="region of interest" description="Disordered" evidence="1">
    <location>
        <begin position="2020"/>
        <end position="2080"/>
    </location>
</feature>
<reference evidence="3 4" key="1">
    <citation type="submission" date="2023-03" db="EMBL/GenBank/DDBJ databases">
        <title>Mating type loci evolution in Malassezia.</title>
        <authorList>
            <person name="Coelho M.A."/>
        </authorList>
    </citation>
    <scope>NUCLEOTIDE SEQUENCE [LARGE SCALE GENOMIC DNA]</scope>
    <source>
        <strain evidence="3 4">CBS 13387</strain>
    </source>
</reference>
<feature type="compositionally biased region" description="Basic and acidic residues" evidence="1">
    <location>
        <begin position="1834"/>
        <end position="1869"/>
    </location>
</feature>
<feature type="compositionally biased region" description="Basic and acidic residues" evidence="1">
    <location>
        <begin position="544"/>
        <end position="558"/>
    </location>
</feature>
<gene>
    <name evidence="3" type="ORF">MARU1_003448</name>
</gene>
<dbReference type="PANTHER" id="PTHR24030:SF0">
    <property type="entry name" value="PROTEIN CMSS1"/>
    <property type="match status" value="1"/>
</dbReference>
<feature type="compositionally biased region" description="Polar residues" evidence="1">
    <location>
        <begin position="1950"/>
        <end position="1970"/>
    </location>
</feature>
<sequence length="2080" mass="226701">MGDDLDDGLLLDEQLIAQSDDEQAPAIPDAVDPATQKKRKRREHAKTQRRKKAAVRQEQSEAALTVAQQPSDIQADFLRTMQRKAFPKLSDLELQETGVPAASMAETYTFEQERTLEHMPAFVRHFFPLPDTLSSECGAPHVLVVAGNAQRAADIARVLRVLLPNPKATHVGKLFARHFKVEEQDAWLRAHVAPLCVGTPHRLQSLVERGSLRLEHTQALVIDYTWRDAKQRTVLETPETCSALLTLLGQRATNTTELWKHRLYTSGSPALKWIAKHGRSSSVSMSPASLSSPEARDADTEPAAQTTHASMPAKSTLPVQPSSGLGLYISPEQERANEAPHGVSDEPNVSAVLNDVMHWDVHAPLPASEARPPSFSRREDIVQSTSHVRIISSATPARQQPVEPVRDEAMTSTLSMAEAPTQATQRSIPIELSDYARPSQTETSASDATRHGPRSLKEEAVELPRPEAPAKVVPPASVPRTASISRTSRTSRSTPHGAAPAVKGAYVSGNSPPLGYPTTTVTRSLPPVTITSPETEARQMLTREPSEHRDVSTKEPAPEPRIPASEPRAEAPASAEPPPTFGSAAAVPDRGAPGRFLPEPLRHSSVVYGYTGEAWDELLDMEVATAYVMRITARIRALGVDEPQLLSSMAVDLSASETRRLIRAVVATLRSPTAEADKAFDEELQFAHVLSLVALLKWVLARIGTVTAVRSGSETLVMRQEHGFVPWMTYTSWRAQEGKDGFSTLSYLLLIQRLEKRTARLLDAVMDFLALVATHSAQNHMTPSKVGRYFGMLLFGAPEDASFAETYAAFVRASNATEHILLAFMRYHVSMAKARTYLPRRLLRLVDDYPRMLSPDLDAASGAVRTVPATYVAHHVREYSHDLMDRRAWPDVLEGFDFAHDTCKMLNIVPYRARRPRTEVPTELADSYVSTLMQRWNEFSFDGFDDLDTTFLSFDLRESDRRQRLQRPESVPWFQFEERGFHQNADDNTQWDWVMRLDEPSGQAPVLVQHEGGMPRSSSHVFQGEELPFPYTTEPLLADTVMDELFPEVWADYLVGNGWSNRDERVHRDASFAVLQLTRDSPAWYVLEEVVPQSYRDTLDQMGRTRRHSIPMLRKLNQFRMVRAGQAPESTVSVEFHFTSDTDAVPTSFPAPQAPQRDEAGAVEAPQPPEYDEAGTIEASQPPEHGEAGAAWASHTGGQAPAQPEPATYERGRGSREGEAHRQAGLAEHPTPTPVHGSQARQASEPPPGAPWQNERPPPTPPKRAELPSRPPPKAPASEAPPGDRPKMGKLRRILSSMGSPRHHQDGTSPRTLWSPIFHSPPLDGRASPPQDKPGLAHTIRKRSSQWILRGRKSMRGMRPSSQDETRTSSAAEQPPIRGDAPPLATAPPASSPPTDALAPSEPISTYSPSVVDHGLFSQPRSRHSSPVVPSPDMQRSSEGRRPATMVIPRKQTPAITPEQMATMDATSADALEADARENQPDEPTSNPPDAQQAPSLTHEDVPTVPLQDAVVDELQETPDLFETHEPRDAPTPVLHKPLVAQVTPVTREPPVVQEPSVAHIDYAAQAPPSASAKLPPAVPGAMSSPPIVEPASFATSHTSPASSMPNPWASSVTRRPSRTSPRDAEPAMSWTMSPVASGRPSSSVASHLTSPDSPDMFDDAHSQLETPPLPSAELSAPQPRTDRAGDEYVLGDIAEETDADAQAPADPEPLGFSAEEPILRHDALGAMYLQATDDAAISESTHAAFQDADEPPPQYALKATEPVMPMPASRNPFTRHSDMHRTWASREGPATVESVGASTSAHEAQLPSQELLHQAPAEPTETRQEPQPGMVERPADVLFDKAPGEPVLRHAESEPLHTTEEARGEQRAAEPLVNDAETPMTIGQEAPRTVESTEREETASKGGEATTNDTTPSMPASQPAPVSLSYTGSKSDEASSAVPTSRIRLVSTEPVSRNLSTSHLAAQQSSARSHTVWRESAPLYEPTSVASSVAKLPSATEPPKLAGFSRPSFSVEDVILPKSQSTMSASKARSARGSDEFNDTASLQHTVSEKRAQSGANTIARAKASQHAPGTNPPGYAPA</sequence>
<feature type="compositionally biased region" description="Polar residues" evidence="1">
    <location>
        <begin position="1906"/>
        <end position="1917"/>
    </location>
</feature>
<feature type="compositionally biased region" description="Polar residues" evidence="1">
    <location>
        <begin position="1594"/>
        <end position="1610"/>
    </location>
</feature>
<evidence type="ECO:0000256" key="1">
    <source>
        <dbReference type="SAM" id="MobiDB-lite"/>
    </source>
</evidence>
<feature type="compositionally biased region" description="Basic residues" evidence="1">
    <location>
        <begin position="36"/>
        <end position="54"/>
    </location>
</feature>
<dbReference type="InterPro" id="IPR027417">
    <property type="entry name" value="P-loop_NTPase"/>
</dbReference>
<feature type="compositionally biased region" description="Polar residues" evidence="1">
    <location>
        <begin position="1631"/>
        <end position="1653"/>
    </location>
</feature>
<evidence type="ECO:0000313" key="4">
    <source>
        <dbReference type="Proteomes" id="UP001217582"/>
    </source>
</evidence>
<keyword evidence="4" id="KW-1185">Reference proteome</keyword>
<feature type="region of interest" description="Disordered" evidence="1">
    <location>
        <begin position="282"/>
        <end position="327"/>
    </location>
</feature>
<feature type="region of interest" description="Disordered" evidence="1">
    <location>
        <begin position="392"/>
        <end position="587"/>
    </location>
</feature>
<dbReference type="SUPFAM" id="SSF48350">
    <property type="entry name" value="GTPase activation domain, GAP"/>
    <property type="match status" value="1"/>
</dbReference>
<feature type="region of interest" description="Disordered" evidence="1">
    <location>
        <begin position="1784"/>
        <end position="1971"/>
    </location>
</feature>
<feature type="compositionally biased region" description="Low complexity" evidence="1">
    <location>
        <begin position="469"/>
        <end position="494"/>
    </location>
</feature>
<dbReference type="EMBL" id="CP119922">
    <property type="protein sequence ID" value="WFD17396.1"/>
    <property type="molecule type" value="Genomic_DNA"/>
</dbReference>
<feature type="compositionally biased region" description="Low complexity" evidence="1">
    <location>
        <begin position="282"/>
        <end position="292"/>
    </location>
</feature>
<dbReference type="InterPro" id="IPR008936">
    <property type="entry name" value="Rho_GTPase_activation_prot"/>
</dbReference>
<feature type="compositionally biased region" description="Low complexity" evidence="1">
    <location>
        <begin position="1380"/>
        <end position="1400"/>
    </location>
</feature>
<feature type="compositionally biased region" description="Low complexity" evidence="1">
    <location>
        <begin position="562"/>
        <end position="574"/>
    </location>
</feature>
<feature type="compositionally biased region" description="Basic residues" evidence="1">
    <location>
        <begin position="1339"/>
        <end position="1356"/>
    </location>
</feature>
<feature type="compositionally biased region" description="Polar residues" evidence="1">
    <location>
        <begin position="1797"/>
        <end position="1809"/>
    </location>
</feature>
<feature type="region of interest" description="Disordered" evidence="1">
    <location>
        <begin position="1143"/>
        <end position="1508"/>
    </location>
</feature>
<feature type="compositionally biased region" description="Basic and acidic residues" evidence="1">
    <location>
        <begin position="455"/>
        <end position="465"/>
    </location>
</feature>
<organism evidence="3 4">
    <name type="scientific">Malassezia arunalokei</name>
    <dbReference type="NCBI Taxonomy" id="1514897"/>
    <lineage>
        <taxon>Eukaryota</taxon>
        <taxon>Fungi</taxon>
        <taxon>Dikarya</taxon>
        <taxon>Basidiomycota</taxon>
        <taxon>Ustilaginomycotina</taxon>
        <taxon>Malasseziomycetes</taxon>
        <taxon>Malasseziales</taxon>
        <taxon>Malasseziaceae</taxon>
        <taxon>Malassezia</taxon>
    </lineage>
</organism>
<proteinExistence type="predicted"/>
<feature type="region of interest" description="Disordered" evidence="1">
    <location>
        <begin position="1"/>
        <end position="68"/>
    </location>
</feature>
<dbReference type="Proteomes" id="UP001217582">
    <property type="component" value="Chromosome 7"/>
</dbReference>
<feature type="compositionally biased region" description="Polar residues" evidence="1">
    <location>
        <begin position="1482"/>
        <end position="1496"/>
    </location>
</feature>
<feature type="compositionally biased region" description="Pro residues" evidence="1">
    <location>
        <begin position="1245"/>
        <end position="1262"/>
    </location>
</feature>
<dbReference type="PANTHER" id="PTHR24030">
    <property type="entry name" value="PROTEIN CMSS1"/>
    <property type="match status" value="1"/>
</dbReference>
<protein>
    <recommendedName>
        <fullName evidence="2">Meiotically up-regulated protein Msb1/Mug8 domain-containing protein</fullName>
    </recommendedName>
</protein>
<feature type="compositionally biased region" description="Acidic residues" evidence="1">
    <location>
        <begin position="1"/>
        <end position="10"/>
    </location>
</feature>
<feature type="compositionally biased region" description="Polar residues" evidence="1">
    <location>
        <begin position="517"/>
        <end position="534"/>
    </location>
</feature>
<dbReference type="InterPro" id="IPR032704">
    <property type="entry name" value="Cms1"/>
</dbReference>
<feature type="compositionally biased region" description="Polar residues" evidence="1">
    <location>
        <begin position="410"/>
        <end position="427"/>
    </location>
</feature>
<dbReference type="GO" id="GO:0030686">
    <property type="term" value="C:90S preribosome"/>
    <property type="evidence" value="ECO:0007669"/>
    <property type="project" value="TreeGrafter"/>
</dbReference>
<feature type="compositionally biased region" description="Polar residues" evidence="1">
    <location>
        <begin position="438"/>
        <end position="447"/>
    </location>
</feature>